<dbReference type="AlphaFoldDB" id="A0A7Y6I897"/>
<dbReference type="Gene3D" id="3.90.25.10">
    <property type="entry name" value="UDP-galactose 4-epimerase, domain 1"/>
    <property type="match status" value="1"/>
</dbReference>
<evidence type="ECO:0000259" key="1">
    <source>
        <dbReference type="Pfam" id="PF13460"/>
    </source>
</evidence>
<reference evidence="2 3" key="1">
    <citation type="submission" date="2020-06" db="EMBL/GenBank/DDBJ databases">
        <title>Nonomuraea sp. SMC257, a novel actinomycete isolated from soil.</title>
        <authorList>
            <person name="Chanama M."/>
        </authorList>
    </citation>
    <scope>NUCLEOTIDE SEQUENCE [LARGE SCALE GENOMIC DNA]</scope>
    <source>
        <strain evidence="2 3">SMC257</strain>
    </source>
</reference>
<evidence type="ECO:0000313" key="2">
    <source>
        <dbReference type="EMBL" id="NUW33532.1"/>
    </source>
</evidence>
<name>A0A7Y6I897_9ACTN</name>
<dbReference type="Pfam" id="PF13460">
    <property type="entry name" value="NAD_binding_10"/>
    <property type="match status" value="1"/>
</dbReference>
<keyword evidence="3" id="KW-1185">Reference proteome</keyword>
<dbReference type="InterPro" id="IPR036291">
    <property type="entry name" value="NAD(P)-bd_dom_sf"/>
</dbReference>
<accession>A0A7Y6I897</accession>
<dbReference type="InterPro" id="IPR016040">
    <property type="entry name" value="NAD(P)-bd_dom"/>
</dbReference>
<dbReference type="PANTHER" id="PTHR43162">
    <property type="match status" value="1"/>
</dbReference>
<dbReference type="Gene3D" id="3.40.50.720">
    <property type="entry name" value="NAD(P)-binding Rossmann-like Domain"/>
    <property type="match status" value="1"/>
</dbReference>
<organism evidence="2 3">
    <name type="scientific">Nonomuraea montanisoli</name>
    <dbReference type="NCBI Taxonomy" id="2741721"/>
    <lineage>
        <taxon>Bacteria</taxon>
        <taxon>Bacillati</taxon>
        <taxon>Actinomycetota</taxon>
        <taxon>Actinomycetes</taxon>
        <taxon>Streptosporangiales</taxon>
        <taxon>Streptosporangiaceae</taxon>
        <taxon>Nonomuraea</taxon>
    </lineage>
</organism>
<proteinExistence type="predicted"/>
<gene>
    <name evidence="2" type="ORF">HTZ77_19150</name>
</gene>
<dbReference type="Proteomes" id="UP000586042">
    <property type="component" value="Unassembled WGS sequence"/>
</dbReference>
<sequence length="287" mass="31136">MSTYLVFGSTGNVGRRVVERLTWSGAAVRATSRRPESARLPEGVEVVVPDLTAPGVLDGVEAVFLMWPFHSDEQAAPYLDAIKRGARRVVFMTGGGVRPGLPPEQQPNPVARWHATVEHLIRESGMEWTVLSPSTFMVNTLWWADQIRAGDVVRGAYGSVAMTPIHEDDIAAAAVSALTGPGHAGRRYTLTGPEVLTQAEQVRVIGEAVGRPLRWQELSREEERARLLADPSFPDSFVDELLDGYAKMAATVPPSVTTTVEEITGTSPATLASWAVEHAAAFERFLP</sequence>
<dbReference type="InterPro" id="IPR051604">
    <property type="entry name" value="Ergot_Alk_Oxidoreductase"/>
</dbReference>
<dbReference type="SUPFAM" id="SSF51735">
    <property type="entry name" value="NAD(P)-binding Rossmann-fold domains"/>
    <property type="match status" value="1"/>
</dbReference>
<protein>
    <submittedName>
        <fullName evidence="2">NAD(P)H-binding protein</fullName>
    </submittedName>
</protein>
<evidence type="ECO:0000313" key="3">
    <source>
        <dbReference type="Proteomes" id="UP000586042"/>
    </source>
</evidence>
<dbReference type="EMBL" id="JABWGN010000007">
    <property type="protein sequence ID" value="NUW33532.1"/>
    <property type="molecule type" value="Genomic_DNA"/>
</dbReference>
<dbReference type="RefSeq" id="WP_175590985.1">
    <property type="nucleotide sequence ID" value="NZ_JABWGN010000007.1"/>
</dbReference>
<comment type="caution">
    <text evidence="2">The sequence shown here is derived from an EMBL/GenBank/DDBJ whole genome shotgun (WGS) entry which is preliminary data.</text>
</comment>
<dbReference type="PANTHER" id="PTHR43162:SF1">
    <property type="entry name" value="PRESTALK A DIFFERENTIATION PROTEIN A"/>
    <property type="match status" value="1"/>
</dbReference>
<feature type="domain" description="NAD(P)-binding" evidence="1">
    <location>
        <begin position="8"/>
        <end position="180"/>
    </location>
</feature>